<keyword evidence="3" id="KW-1133">Transmembrane helix</keyword>
<dbReference type="eggNOG" id="ENOG502QPTF">
    <property type="taxonomic scope" value="Eukaryota"/>
</dbReference>
<evidence type="ECO:0000256" key="1">
    <source>
        <dbReference type="ARBA" id="ARBA00022927"/>
    </source>
</evidence>
<dbReference type="GO" id="GO:0016020">
    <property type="term" value="C:membrane"/>
    <property type="evidence" value="ECO:0007669"/>
    <property type="project" value="InterPro"/>
</dbReference>
<keyword evidence="1" id="KW-0653">Protein transport</keyword>
<dbReference type="GO" id="GO:0012505">
    <property type="term" value="C:endomembrane system"/>
    <property type="evidence" value="ECO:0007669"/>
    <property type="project" value="UniProtKB-SubCell"/>
</dbReference>
<keyword evidence="3" id="KW-0472">Membrane</keyword>
<dbReference type="InParanoid" id="A0A061ET92"/>
<dbReference type="Pfam" id="PF09177">
    <property type="entry name" value="STX6_10_61_N"/>
    <property type="match status" value="1"/>
</dbReference>
<dbReference type="CDD" id="cd21442">
    <property type="entry name" value="SNARE_NTD_STX6-like"/>
    <property type="match status" value="1"/>
</dbReference>
<evidence type="ECO:0000256" key="3">
    <source>
        <dbReference type="SAM" id="Phobius"/>
    </source>
</evidence>
<dbReference type="Gramene" id="EOY08245">
    <property type="protein sequence ID" value="EOY08245"/>
    <property type="gene ID" value="TCM_022592"/>
</dbReference>
<dbReference type="Proteomes" id="UP000026915">
    <property type="component" value="Chromosome 5"/>
</dbReference>
<dbReference type="EMBL" id="CM001883">
    <property type="protein sequence ID" value="EOY08245.1"/>
    <property type="molecule type" value="Genomic_DNA"/>
</dbReference>
<dbReference type="SUPFAM" id="SSF47661">
    <property type="entry name" value="t-snare proteins"/>
    <property type="match status" value="1"/>
</dbReference>
<accession>A0A061ET92</accession>
<feature type="transmembrane region" description="Helical" evidence="3">
    <location>
        <begin position="371"/>
        <end position="389"/>
    </location>
</feature>
<dbReference type="OMA" id="DPMRNTE"/>
<organism evidence="5 6">
    <name type="scientific">Theobroma cacao</name>
    <name type="common">Cacao</name>
    <name type="synonym">Cocoa</name>
    <dbReference type="NCBI Taxonomy" id="3641"/>
    <lineage>
        <taxon>Eukaryota</taxon>
        <taxon>Viridiplantae</taxon>
        <taxon>Streptophyta</taxon>
        <taxon>Embryophyta</taxon>
        <taxon>Tracheophyta</taxon>
        <taxon>Spermatophyta</taxon>
        <taxon>Magnoliopsida</taxon>
        <taxon>eudicotyledons</taxon>
        <taxon>Gunneridae</taxon>
        <taxon>Pentapetalae</taxon>
        <taxon>rosids</taxon>
        <taxon>malvids</taxon>
        <taxon>Malvales</taxon>
        <taxon>Malvaceae</taxon>
        <taxon>Byttnerioideae</taxon>
        <taxon>Theobroma</taxon>
    </lineage>
</organism>
<evidence type="ECO:0000313" key="5">
    <source>
        <dbReference type="EMBL" id="EOY08245.1"/>
    </source>
</evidence>
<keyword evidence="3" id="KW-0812">Transmembrane</keyword>
<dbReference type="AlphaFoldDB" id="A0A061ET92"/>
<dbReference type="Gene3D" id="1.20.58.90">
    <property type="match status" value="1"/>
</dbReference>
<reference evidence="5 6" key="1">
    <citation type="journal article" date="2013" name="Genome Biol.">
        <title>The genome sequence of the most widely cultivated cacao type and its use to identify candidate genes regulating pod color.</title>
        <authorList>
            <person name="Motamayor J.C."/>
            <person name="Mockaitis K."/>
            <person name="Schmutz J."/>
            <person name="Haiminen N."/>
            <person name="Iii D.L."/>
            <person name="Cornejo O."/>
            <person name="Findley S.D."/>
            <person name="Zheng P."/>
            <person name="Utro F."/>
            <person name="Royaert S."/>
            <person name="Saski C."/>
            <person name="Jenkins J."/>
            <person name="Podicheti R."/>
            <person name="Zhao M."/>
            <person name="Scheffler B.E."/>
            <person name="Stack J.C."/>
            <person name="Feltus F.A."/>
            <person name="Mustiga G.M."/>
            <person name="Amores F."/>
            <person name="Phillips W."/>
            <person name="Marelli J.P."/>
            <person name="May G.D."/>
            <person name="Shapiro H."/>
            <person name="Ma J."/>
            <person name="Bustamante C.D."/>
            <person name="Schnell R.J."/>
            <person name="Main D."/>
            <person name="Gilbert D."/>
            <person name="Parida L."/>
            <person name="Kuhn D.N."/>
        </authorList>
    </citation>
    <scope>NUCLEOTIDE SEQUENCE [LARGE SCALE GENOMIC DNA]</scope>
    <source>
        <strain evidence="6">cv. Matina 1-6</strain>
    </source>
</reference>
<sequence>MSRMGSSLLQWESDPLFSAAEVVQDSADRMESIFRLLLHDQSLVQSNHSDPKLLTSIEYHRRDLVTILETAKWQLEDFERAVSSSARMDQSHAREDVISRHKQFIRAISEQINHVEKSLEKMSMGNSLKNSEWGNLNKQDRDGLALFLSGGNHNEHNHRYDLDDSDILKRFLEPATASCSTDAGLVGNECGEIEEVTTNGVAYGSHYYDSMKENNLRKVGSHYSIKLGLDAVDSFQESSCNRNAGGGSWDLEASEVKPKSFFQENKSRGSSTSPFRFFNNLWAAYRSRVPSNYTKRLKDGEEEHSPSYIDASRATQVQCIGLRSAPGDHGLQGLHGFLVKVMHLRRTLGACNARCDRFSYLVKFNRRSVQMILTIVFAFTLLGILVFHVT</sequence>
<evidence type="ECO:0000313" key="6">
    <source>
        <dbReference type="Proteomes" id="UP000026915"/>
    </source>
</evidence>
<dbReference type="STRING" id="3641.A0A061ET92"/>
<feature type="domain" description="Syntaxin 6/10/61 N-terminal" evidence="4">
    <location>
        <begin position="14"/>
        <end position="116"/>
    </location>
</feature>
<protein>
    <submittedName>
        <fullName evidence="5">Syntaxin/t-SNARE family protein, putative</fullName>
    </submittedName>
</protein>
<dbReference type="InterPro" id="IPR010989">
    <property type="entry name" value="SNARE"/>
</dbReference>
<proteinExistence type="predicted"/>
<dbReference type="GO" id="GO:0015031">
    <property type="term" value="P:protein transport"/>
    <property type="evidence" value="ECO:0007669"/>
    <property type="project" value="UniProtKB-KW"/>
</dbReference>
<evidence type="ECO:0000256" key="2">
    <source>
        <dbReference type="ARBA" id="ARBA00046280"/>
    </source>
</evidence>
<dbReference type="InterPro" id="IPR015260">
    <property type="entry name" value="Syntaxin-6/10/61_N"/>
</dbReference>
<evidence type="ECO:0000259" key="4">
    <source>
        <dbReference type="Pfam" id="PF09177"/>
    </source>
</evidence>
<dbReference type="PANTHER" id="PTHR34949:SF2">
    <property type="entry name" value="OS05G0443700 PROTEIN"/>
    <property type="match status" value="1"/>
</dbReference>
<gene>
    <name evidence="5" type="ORF">TCM_022592</name>
</gene>
<keyword evidence="1" id="KW-0813">Transport</keyword>
<dbReference type="GO" id="GO:0048193">
    <property type="term" value="P:Golgi vesicle transport"/>
    <property type="evidence" value="ECO:0007669"/>
    <property type="project" value="InterPro"/>
</dbReference>
<dbReference type="HOGENOM" id="CLU_062107_0_0_1"/>
<dbReference type="PANTHER" id="PTHR34949">
    <property type="entry name" value="OS05G0443700 PROTEIN"/>
    <property type="match status" value="1"/>
</dbReference>
<comment type="subcellular location">
    <subcellularLocation>
        <location evidence="2">Endomembrane system</location>
        <topology evidence="2">Single-pass type IV membrane protein</topology>
    </subcellularLocation>
</comment>
<name>A0A061ET92_THECC</name>
<keyword evidence="6" id="KW-1185">Reference proteome</keyword>